<name>A0A8C6MKB3_NOTFU</name>
<dbReference type="AlphaFoldDB" id="A0A8C6MKB3"/>
<organism evidence="8 9">
    <name type="scientific">Nothobranchius furzeri</name>
    <name type="common">Turquoise killifish</name>
    <dbReference type="NCBI Taxonomy" id="105023"/>
    <lineage>
        <taxon>Eukaryota</taxon>
        <taxon>Metazoa</taxon>
        <taxon>Chordata</taxon>
        <taxon>Craniata</taxon>
        <taxon>Vertebrata</taxon>
        <taxon>Euteleostomi</taxon>
        <taxon>Actinopterygii</taxon>
        <taxon>Neopterygii</taxon>
        <taxon>Teleostei</taxon>
        <taxon>Neoteleostei</taxon>
        <taxon>Acanthomorphata</taxon>
        <taxon>Ovalentaria</taxon>
        <taxon>Atherinomorphae</taxon>
        <taxon>Cyprinodontiformes</taxon>
        <taxon>Nothobranchiidae</taxon>
        <taxon>Nothobranchius</taxon>
    </lineage>
</organism>
<keyword evidence="4" id="KW-0175">Coiled coil</keyword>
<dbReference type="Ensembl" id="ENSNFUT00015034963.1">
    <property type="protein sequence ID" value="ENSNFUP00015033458.1"/>
    <property type="gene ID" value="ENSNFUG00015016383.1"/>
</dbReference>
<proteinExistence type="predicted"/>
<evidence type="ECO:0000256" key="1">
    <source>
        <dbReference type="ARBA" id="ARBA00004613"/>
    </source>
</evidence>
<protein>
    <recommendedName>
        <fullName evidence="7">C1q domain-containing protein</fullName>
    </recommendedName>
</protein>
<reference evidence="8" key="1">
    <citation type="submission" date="2025-08" db="UniProtKB">
        <authorList>
            <consortium name="Ensembl"/>
        </authorList>
    </citation>
    <scope>IDENTIFICATION</scope>
</reference>
<sequence length="284" mass="31632">MDVTVVFTLLLIGSLTEAQLQQQPDPDSNSYLKPAGSHVEAGNPSEHQQTCTQDINAALREMSASLAGLKVEVKYLQKQNEAKTRELELQKQQDQAHEKELELQKRELDKLKQQDQAHEGELITIKASANITENQVEALRREGEVKQVAFSASLMDSGHGDIGPFNAQTPLVFRNVVTNIGNAYNPNTGFFIAPVRGVYHFVFHIHGHGHASHATGAVLFKNGERTFIAYEYQPSHFASTANSVTLLLEVGDVVFLRQWENTRIHDSDNHHTTFSGHLIFTIAK</sequence>
<dbReference type="PANTHER" id="PTHR22923">
    <property type="entry name" value="CEREBELLIN-RELATED"/>
    <property type="match status" value="1"/>
</dbReference>
<keyword evidence="9" id="KW-1185">Reference proteome</keyword>
<dbReference type="SUPFAM" id="SSF49842">
    <property type="entry name" value="TNF-like"/>
    <property type="match status" value="1"/>
</dbReference>
<dbReference type="SMART" id="SM00110">
    <property type="entry name" value="C1Q"/>
    <property type="match status" value="1"/>
</dbReference>
<comment type="subcellular location">
    <subcellularLocation>
        <location evidence="1">Secreted</location>
    </subcellularLocation>
</comment>
<dbReference type="GeneTree" id="ENSGT00950000183116"/>
<evidence type="ECO:0000313" key="9">
    <source>
        <dbReference type="Proteomes" id="UP000694548"/>
    </source>
</evidence>
<evidence type="ECO:0000259" key="7">
    <source>
        <dbReference type="PROSITE" id="PS50871"/>
    </source>
</evidence>
<dbReference type="Gene3D" id="2.60.120.40">
    <property type="match status" value="1"/>
</dbReference>
<dbReference type="PRINTS" id="PR00007">
    <property type="entry name" value="COMPLEMNTC1Q"/>
</dbReference>
<dbReference type="PANTHER" id="PTHR22923:SF102">
    <property type="entry name" value="CEREBELLIN 13-RELATED"/>
    <property type="match status" value="1"/>
</dbReference>
<reference evidence="8" key="2">
    <citation type="submission" date="2025-09" db="UniProtKB">
        <authorList>
            <consortium name="Ensembl"/>
        </authorList>
    </citation>
    <scope>IDENTIFICATION</scope>
</reference>
<evidence type="ECO:0000256" key="6">
    <source>
        <dbReference type="SAM" id="SignalP"/>
    </source>
</evidence>
<dbReference type="PROSITE" id="PS50871">
    <property type="entry name" value="C1Q"/>
    <property type="match status" value="1"/>
</dbReference>
<feature type="chain" id="PRO_5034215766" description="C1q domain-containing protein" evidence="6">
    <location>
        <begin position="19"/>
        <end position="284"/>
    </location>
</feature>
<dbReference type="InterPro" id="IPR001073">
    <property type="entry name" value="C1q_dom"/>
</dbReference>
<feature type="signal peptide" evidence="6">
    <location>
        <begin position="1"/>
        <end position="18"/>
    </location>
</feature>
<feature type="coiled-coil region" evidence="4">
    <location>
        <begin position="66"/>
        <end position="121"/>
    </location>
</feature>
<dbReference type="Pfam" id="PF00386">
    <property type="entry name" value="C1q"/>
    <property type="match status" value="1"/>
</dbReference>
<dbReference type="GO" id="GO:0005576">
    <property type="term" value="C:extracellular region"/>
    <property type="evidence" value="ECO:0007669"/>
    <property type="project" value="UniProtKB-SubCell"/>
</dbReference>
<feature type="domain" description="C1q" evidence="7">
    <location>
        <begin position="143"/>
        <end position="284"/>
    </location>
</feature>
<evidence type="ECO:0000313" key="8">
    <source>
        <dbReference type="Ensembl" id="ENSNFUP00015033458.1"/>
    </source>
</evidence>
<dbReference type="InterPro" id="IPR008983">
    <property type="entry name" value="Tumour_necrosis_fac-like_dom"/>
</dbReference>
<evidence type="ECO:0000256" key="5">
    <source>
        <dbReference type="SAM" id="MobiDB-lite"/>
    </source>
</evidence>
<evidence type="ECO:0000256" key="4">
    <source>
        <dbReference type="SAM" id="Coils"/>
    </source>
</evidence>
<evidence type="ECO:0000256" key="3">
    <source>
        <dbReference type="ARBA" id="ARBA00022729"/>
    </source>
</evidence>
<dbReference type="InterPro" id="IPR050822">
    <property type="entry name" value="Cerebellin_Synaptic_Org"/>
</dbReference>
<dbReference type="Proteomes" id="UP000694548">
    <property type="component" value="Unassembled WGS sequence"/>
</dbReference>
<keyword evidence="3 6" id="KW-0732">Signal</keyword>
<evidence type="ECO:0000256" key="2">
    <source>
        <dbReference type="ARBA" id="ARBA00022525"/>
    </source>
</evidence>
<keyword evidence="2" id="KW-0964">Secreted</keyword>
<feature type="region of interest" description="Disordered" evidence="5">
    <location>
        <begin position="20"/>
        <end position="49"/>
    </location>
</feature>
<feature type="compositionally biased region" description="Polar residues" evidence="5">
    <location>
        <begin position="20"/>
        <end position="31"/>
    </location>
</feature>
<accession>A0A8C6MKB3</accession>